<evidence type="ECO:0000259" key="2">
    <source>
        <dbReference type="Pfam" id="PF01935"/>
    </source>
</evidence>
<dbReference type="SUPFAM" id="SSF52540">
    <property type="entry name" value="P-loop containing nucleoside triphosphate hydrolases"/>
    <property type="match status" value="1"/>
</dbReference>
<reference evidence="3" key="1">
    <citation type="submission" date="2020-10" db="EMBL/GenBank/DDBJ databases">
        <authorList>
            <person name="Castelo-Branco R."/>
            <person name="Eusebio N."/>
            <person name="Adriana R."/>
            <person name="Vieira A."/>
            <person name="Brugerolle De Fraissinette N."/>
            <person name="Rezende De Castro R."/>
            <person name="Schneider M.P."/>
            <person name="Vasconcelos V."/>
            <person name="Leao P.N."/>
        </authorList>
    </citation>
    <scope>NUCLEOTIDE SEQUENCE</scope>
    <source>
        <strain evidence="3">LEGE 06105</strain>
    </source>
</reference>
<dbReference type="InterPro" id="IPR051162">
    <property type="entry name" value="T4SS_component"/>
</dbReference>
<evidence type="ECO:0000313" key="4">
    <source>
        <dbReference type="Proteomes" id="UP000620559"/>
    </source>
</evidence>
<keyword evidence="3" id="KW-0067">ATP-binding</keyword>
<dbReference type="InterPro" id="IPR027417">
    <property type="entry name" value="P-loop_NTPase"/>
</dbReference>
<dbReference type="RefSeq" id="WP_193919121.1">
    <property type="nucleotide sequence ID" value="NZ_JADEWL010000020.1"/>
</dbReference>
<dbReference type="InterPro" id="IPR002789">
    <property type="entry name" value="HerA_central"/>
</dbReference>
<dbReference type="Gene3D" id="3.40.50.300">
    <property type="entry name" value="P-loop containing nucleotide triphosphate hydrolases"/>
    <property type="match status" value="2"/>
</dbReference>
<keyword evidence="3" id="KW-0547">Nucleotide-binding</keyword>
<protein>
    <submittedName>
        <fullName evidence="3">ATP-binding protein</fullName>
    </submittedName>
</protein>
<feature type="region of interest" description="Disordered" evidence="1">
    <location>
        <begin position="241"/>
        <end position="273"/>
    </location>
</feature>
<name>A0A8J7EZ47_9CYAN</name>
<gene>
    <name evidence="3" type="ORF">IQ247_08985</name>
</gene>
<sequence length="918" mass="102272">MYTPNPESLEHRIHAANLISRSLLYSLSRQHLDVPLADAQFIQPLPPPDRLLLEEPCFLRIDRIGGSVNGSFENALTALQTTLSACHAPKKYTLIFLVTSDGHENHIYLGIRSHNYSQYPSIDFIKNIGNFLQGNWPGTKVSVCTEEDPVFAEEVLQQLRSDLRNAIALTGIPSLKHSDHTGYPQTLDRFLRGFQELPFTYMVIAEPMGTDKVEDILLRCRELLSHVYALTKITQTLTTTEGSSQSQGWTASKSQGKSIGTTSSEEATRPGGADYNRDLLKGLGLAALGTAKRFSPLGFAAALGAVLTRNKKSYPDRRITNSIIETNSETMTFGLSETSTLNQSAAEALGQEYINAHAQTAERQLQQFINRFEKSFSLGCWNVGVYLLANRPDIAKQGGTQLKALLTGENTTFEPIRVHDLTRLWAKSVRGALQDFQQPCIGLVQTTDRYQKEKFTLADRIEHPLGPSFSHLTTPLNTEELALLVNLPRKEVPGVKVMPTATFSLNPPSVKSESIKLGSLLEGGEPTSLNYKLSLDSLAKHTLVTGITGSGKTTTCKNILNELTQKKIPFLIIEPAKEEYVEWAMQFNESLPEDSPNRISIYIPGLDSWRGTKLKNKLALNPFDFVWLSEEMNPQVLSHIDRLKSILNGVFPMQEILPILLEDSLYNAYSIPRDWIGEQLPPFDTPRPTLTQLVDQIQTVVKGKGYEPRIAGNLTAALTTRIQSLRRGWKKQLFDQPRSTPWQNIFDRPTVVNLSHLGDDSDKAFTMALLFQFLYEYRQAQFDQIASQKHPGNNLRHLTIIEEAHRILLNTNSAMGEQANPQGKVAEMFANILSEIRAYGQGFLLVDQIPARLIPDAVKNTNLKIVHRLVAADDRDAMSACMTLTPEQTAIISRLRAGQAIVCGELDDMAAWVKIAST</sequence>
<evidence type="ECO:0000313" key="3">
    <source>
        <dbReference type="EMBL" id="MBE9212826.1"/>
    </source>
</evidence>
<proteinExistence type="predicted"/>
<dbReference type="PANTHER" id="PTHR30121">
    <property type="entry name" value="UNCHARACTERIZED PROTEIN YJGR-RELATED"/>
    <property type="match status" value="1"/>
</dbReference>
<evidence type="ECO:0000256" key="1">
    <source>
        <dbReference type="SAM" id="MobiDB-lite"/>
    </source>
</evidence>
<feature type="compositionally biased region" description="Polar residues" evidence="1">
    <location>
        <begin position="241"/>
        <end position="265"/>
    </location>
</feature>
<dbReference type="GO" id="GO:0005524">
    <property type="term" value="F:ATP binding"/>
    <property type="evidence" value="ECO:0007669"/>
    <property type="project" value="UniProtKB-KW"/>
</dbReference>
<feature type="domain" description="Helicase HerA central" evidence="2">
    <location>
        <begin position="515"/>
        <end position="631"/>
    </location>
</feature>
<organism evidence="3 4">
    <name type="scientific">Plectonema cf. radiosum LEGE 06105</name>
    <dbReference type="NCBI Taxonomy" id="945769"/>
    <lineage>
        <taxon>Bacteria</taxon>
        <taxon>Bacillati</taxon>
        <taxon>Cyanobacteriota</taxon>
        <taxon>Cyanophyceae</taxon>
        <taxon>Oscillatoriophycideae</taxon>
        <taxon>Oscillatoriales</taxon>
        <taxon>Microcoleaceae</taxon>
        <taxon>Plectonema</taxon>
    </lineage>
</organism>
<accession>A0A8J7EZ47</accession>
<dbReference type="AlphaFoldDB" id="A0A8J7EZ47"/>
<keyword evidence="4" id="KW-1185">Reference proteome</keyword>
<dbReference type="Pfam" id="PF01935">
    <property type="entry name" value="DUF87"/>
    <property type="match status" value="1"/>
</dbReference>
<comment type="caution">
    <text evidence="3">The sequence shown here is derived from an EMBL/GenBank/DDBJ whole genome shotgun (WGS) entry which is preliminary data.</text>
</comment>
<dbReference type="PANTHER" id="PTHR30121:SF6">
    <property type="entry name" value="SLR6007 PROTEIN"/>
    <property type="match status" value="1"/>
</dbReference>
<dbReference type="EMBL" id="JADEWL010000020">
    <property type="protein sequence ID" value="MBE9212826.1"/>
    <property type="molecule type" value="Genomic_DNA"/>
</dbReference>
<dbReference type="Proteomes" id="UP000620559">
    <property type="component" value="Unassembled WGS sequence"/>
</dbReference>